<dbReference type="PANTHER" id="PTHR43725:SF53">
    <property type="entry name" value="UDP-ARABINOSE 4-EPIMERASE 1"/>
    <property type="match status" value="1"/>
</dbReference>
<dbReference type="InterPro" id="IPR036291">
    <property type="entry name" value="NAD(P)-bd_dom_sf"/>
</dbReference>
<comment type="pathway">
    <text evidence="1">Carbohydrate metabolism; galactose metabolism.</text>
</comment>
<evidence type="ECO:0000259" key="6">
    <source>
        <dbReference type="Pfam" id="PF01370"/>
    </source>
</evidence>
<dbReference type="Pfam" id="PF01370">
    <property type="entry name" value="Epimerase"/>
    <property type="match status" value="1"/>
</dbReference>
<dbReference type="Gene3D" id="3.40.50.720">
    <property type="entry name" value="NAD(P)-binding Rossmann-like Domain"/>
    <property type="match status" value="1"/>
</dbReference>
<sequence length="297" mass="31188">MRVLVTGANGYVGRAVVAALRDRGHEPIPMVRASGRVGEPGPVRVADLHDPGSLRNAVRDVGAVCHLAGRTRARESLADPLGYFRANTTGTLALLDAMESAGVRRIVFASTGSVYGTPDRQPMTEDLPPAPPHPYAASKLAAELALESFTAITLRMLNIAGGSDPDPTRLLPRALTSAGCGTPLTVNGDGSAIRDYLHIADAADAFAAAVDHLPAIERAVTYNIGSGVGSSVKDVVAAVERVTGRPVPLEYRPAAPEPAVSISDPSRAIADLGWSPRRSELEELVRDAWTTQNGILR</sequence>
<accession>A0ABV8DX16</accession>
<comment type="similarity">
    <text evidence="2">Belongs to the NAD(P)-dependent epimerase/dehydratase family.</text>
</comment>
<dbReference type="Proteomes" id="UP001595696">
    <property type="component" value="Unassembled WGS sequence"/>
</dbReference>
<dbReference type="InterPro" id="IPR001509">
    <property type="entry name" value="Epimerase_deHydtase"/>
</dbReference>
<evidence type="ECO:0000256" key="4">
    <source>
        <dbReference type="ARBA" id="ARBA00031367"/>
    </source>
</evidence>
<evidence type="ECO:0000256" key="3">
    <source>
        <dbReference type="ARBA" id="ARBA00018569"/>
    </source>
</evidence>
<proteinExistence type="inferred from homology"/>
<evidence type="ECO:0000313" key="7">
    <source>
        <dbReference type="EMBL" id="MFC3964225.1"/>
    </source>
</evidence>
<evidence type="ECO:0000256" key="1">
    <source>
        <dbReference type="ARBA" id="ARBA00004947"/>
    </source>
</evidence>
<dbReference type="EMBL" id="JBHSAX010000017">
    <property type="protein sequence ID" value="MFC3964225.1"/>
    <property type="molecule type" value="Genomic_DNA"/>
</dbReference>
<dbReference type="SUPFAM" id="SSF51735">
    <property type="entry name" value="NAD(P)-binding Rossmann-fold domains"/>
    <property type="match status" value="1"/>
</dbReference>
<name>A0ABV8DX16_9NOCA</name>
<organism evidence="7 8">
    <name type="scientific">Nocardia jiangsuensis</name>
    <dbReference type="NCBI Taxonomy" id="1691563"/>
    <lineage>
        <taxon>Bacteria</taxon>
        <taxon>Bacillati</taxon>
        <taxon>Actinomycetota</taxon>
        <taxon>Actinomycetes</taxon>
        <taxon>Mycobacteriales</taxon>
        <taxon>Nocardiaceae</taxon>
        <taxon>Nocardia</taxon>
    </lineage>
</organism>
<reference evidence="8" key="1">
    <citation type="journal article" date="2019" name="Int. J. Syst. Evol. Microbiol.">
        <title>The Global Catalogue of Microorganisms (GCM) 10K type strain sequencing project: providing services to taxonomists for standard genome sequencing and annotation.</title>
        <authorList>
            <consortium name="The Broad Institute Genomics Platform"/>
            <consortium name="The Broad Institute Genome Sequencing Center for Infectious Disease"/>
            <person name="Wu L."/>
            <person name="Ma J."/>
        </authorList>
    </citation>
    <scope>NUCLEOTIDE SEQUENCE [LARGE SCALE GENOMIC DNA]</scope>
    <source>
        <strain evidence="8">CGMCC 4.7330</strain>
    </source>
</reference>
<protein>
    <recommendedName>
        <fullName evidence="3">UDP-glucose 4-epimerase</fullName>
    </recommendedName>
    <alternativeName>
        <fullName evidence="5">Galactowaldenase</fullName>
    </alternativeName>
    <alternativeName>
        <fullName evidence="4">UDP-galactose 4-epimerase</fullName>
    </alternativeName>
</protein>
<evidence type="ECO:0000256" key="2">
    <source>
        <dbReference type="ARBA" id="ARBA00007637"/>
    </source>
</evidence>
<evidence type="ECO:0000256" key="5">
    <source>
        <dbReference type="ARBA" id="ARBA00033067"/>
    </source>
</evidence>
<keyword evidence="8" id="KW-1185">Reference proteome</keyword>
<dbReference type="Gene3D" id="3.90.25.10">
    <property type="entry name" value="UDP-galactose 4-epimerase, domain 1"/>
    <property type="match status" value="1"/>
</dbReference>
<dbReference type="RefSeq" id="WP_378613997.1">
    <property type="nucleotide sequence ID" value="NZ_JBHSAX010000017.1"/>
</dbReference>
<feature type="domain" description="NAD-dependent epimerase/dehydratase" evidence="6">
    <location>
        <begin position="3"/>
        <end position="225"/>
    </location>
</feature>
<gene>
    <name evidence="7" type="ORF">ACFO0B_19745</name>
</gene>
<dbReference type="PANTHER" id="PTHR43725">
    <property type="entry name" value="UDP-GLUCOSE 4-EPIMERASE"/>
    <property type="match status" value="1"/>
</dbReference>
<comment type="caution">
    <text evidence="7">The sequence shown here is derived from an EMBL/GenBank/DDBJ whole genome shotgun (WGS) entry which is preliminary data.</text>
</comment>
<evidence type="ECO:0000313" key="8">
    <source>
        <dbReference type="Proteomes" id="UP001595696"/>
    </source>
</evidence>